<evidence type="ECO:0000313" key="5">
    <source>
        <dbReference type="Proteomes" id="UP000186922"/>
    </source>
</evidence>
<sequence>MALAEETQEVKCVVVGDAAAGKTSLLASYMAIKYPEESHIPKVFDNYTAMVACGGELYKFSPFDTTGQEDYDRMRPLSYPQTDVFLVCFSVVEPSSFENVPGKWFPEITHHCPRTPFLLVGTQIHLRDDPQTIIRLAGNNQKLISPKQGKKLAKKLRAVQYVECSALTRVRYFLAAVYTYV</sequence>
<accession>A0A1D1UIY2</accession>
<dbReference type="EMBL" id="BDGG01000001">
    <property type="protein sequence ID" value="GAU87572.1"/>
    <property type="molecule type" value="Genomic_DNA"/>
</dbReference>
<dbReference type="InterPro" id="IPR001806">
    <property type="entry name" value="Small_GTPase"/>
</dbReference>
<keyword evidence="3" id="KW-0342">GTP-binding</keyword>
<dbReference type="InterPro" id="IPR003578">
    <property type="entry name" value="Small_GTPase_Rho"/>
</dbReference>
<dbReference type="NCBIfam" id="TIGR00231">
    <property type="entry name" value="small_GTP"/>
    <property type="match status" value="1"/>
</dbReference>
<dbReference type="PROSITE" id="PS51420">
    <property type="entry name" value="RHO"/>
    <property type="match status" value="1"/>
</dbReference>
<keyword evidence="5" id="KW-1185">Reference proteome</keyword>
<reference evidence="4 5" key="1">
    <citation type="journal article" date="2016" name="Nat. Commun.">
        <title>Extremotolerant tardigrade genome and improved radiotolerance of human cultured cells by tardigrade-unique protein.</title>
        <authorList>
            <person name="Hashimoto T."/>
            <person name="Horikawa D.D."/>
            <person name="Saito Y."/>
            <person name="Kuwahara H."/>
            <person name="Kozuka-Hata H."/>
            <person name="Shin-I T."/>
            <person name="Minakuchi Y."/>
            <person name="Ohishi K."/>
            <person name="Motoyama A."/>
            <person name="Aizu T."/>
            <person name="Enomoto A."/>
            <person name="Kondo K."/>
            <person name="Tanaka S."/>
            <person name="Hara Y."/>
            <person name="Koshikawa S."/>
            <person name="Sagara H."/>
            <person name="Miura T."/>
            <person name="Yokobori S."/>
            <person name="Miyagawa K."/>
            <person name="Suzuki Y."/>
            <person name="Kubo T."/>
            <person name="Oyama M."/>
            <person name="Kohara Y."/>
            <person name="Fujiyama A."/>
            <person name="Arakawa K."/>
            <person name="Katayama T."/>
            <person name="Toyoda A."/>
            <person name="Kunieda T."/>
        </authorList>
    </citation>
    <scope>NUCLEOTIDE SEQUENCE [LARGE SCALE GENOMIC DNA]</scope>
    <source>
        <strain evidence="4 5">YOKOZUNA-1</strain>
    </source>
</reference>
<evidence type="ECO:0000313" key="4">
    <source>
        <dbReference type="EMBL" id="GAU87572.1"/>
    </source>
</evidence>
<dbReference type="PRINTS" id="PR00449">
    <property type="entry name" value="RASTRNSFRMNG"/>
</dbReference>
<dbReference type="SUPFAM" id="SSF52540">
    <property type="entry name" value="P-loop containing nucleoside triphosphate hydrolases"/>
    <property type="match status" value="1"/>
</dbReference>
<name>A0A1D1UIY2_RAMVA</name>
<dbReference type="InterPro" id="IPR005225">
    <property type="entry name" value="Small_GTP-bd"/>
</dbReference>
<dbReference type="SMART" id="SM00174">
    <property type="entry name" value="RHO"/>
    <property type="match status" value="1"/>
</dbReference>
<dbReference type="PROSITE" id="PS51419">
    <property type="entry name" value="RAB"/>
    <property type="match status" value="1"/>
</dbReference>
<proteinExistence type="inferred from homology"/>
<evidence type="ECO:0000256" key="3">
    <source>
        <dbReference type="ARBA" id="ARBA00023134"/>
    </source>
</evidence>
<dbReference type="GO" id="GO:0007264">
    <property type="term" value="P:small GTPase-mediated signal transduction"/>
    <property type="evidence" value="ECO:0007669"/>
    <property type="project" value="InterPro"/>
</dbReference>
<dbReference type="PROSITE" id="PS51421">
    <property type="entry name" value="RAS"/>
    <property type="match status" value="1"/>
</dbReference>
<gene>
    <name evidence="4" type="primary">RvY_00400-1</name>
    <name evidence="4" type="synonym">RvY_00400.1</name>
    <name evidence="4" type="ORF">RvY_00400</name>
</gene>
<dbReference type="Gene3D" id="3.40.50.300">
    <property type="entry name" value="P-loop containing nucleotide triphosphate hydrolases"/>
    <property type="match status" value="1"/>
</dbReference>
<keyword evidence="2" id="KW-0547">Nucleotide-binding</keyword>
<evidence type="ECO:0000256" key="2">
    <source>
        <dbReference type="ARBA" id="ARBA00022741"/>
    </source>
</evidence>
<protein>
    <recommendedName>
        <fullName evidence="6">Cell division control protein 42 homolog</fullName>
    </recommendedName>
</protein>
<dbReference type="STRING" id="947166.A0A1D1UIY2"/>
<dbReference type="SMART" id="SM00173">
    <property type="entry name" value="RAS"/>
    <property type="match status" value="1"/>
</dbReference>
<dbReference type="GO" id="GO:0005525">
    <property type="term" value="F:GTP binding"/>
    <property type="evidence" value="ECO:0007669"/>
    <property type="project" value="UniProtKB-KW"/>
</dbReference>
<dbReference type="FunFam" id="3.40.50.300:FF:001179">
    <property type="entry name" value="Rho family GTPase"/>
    <property type="match status" value="1"/>
</dbReference>
<dbReference type="AlphaFoldDB" id="A0A1D1UIY2"/>
<dbReference type="SMART" id="SM00175">
    <property type="entry name" value="RAB"/>
    <property type="match status" value="1"/>
</dbReference>
<dbReference type="PANTHER" id="PTHR24072">
    <property type="entry name" value="RHO FAMILY GTPASE"/>
    <property type="match status" value="1"/>
</dbReference>
<dbReference type="OrthoDB" id="8830751at2759"/>
<dbReference type="Pfam" id="PF00071">
    <property type="entry name" value="Ras"/>
    <property type="match status" value="1"/>
</dbReference>
<organism evidence="4 5">
    <name type="scientific">Ramazzottius varieornatus</name>
    <name type="common">Water bear</name>
    <name type="synonym">Tardigrade</name>
    <dbReference type="NCBI Taxonomy" id="947166"/>
    <lineage>
        <taxon>Eukaryota</taxon>
        <taxon>Metazoa</taxon>
        <taxon>Ecdysozoa</taxon>
        <taxon>Tardigrada</taxon>
        <taxon>Eutardigrada</taxon>
        <taxon>Parachela</taxon>
        <taxon>Hypsibioidea</taxon>
        <taxon>Ramazzottiidae</taxon>
        <taxon>Ramazzottius</taxon>
    </lineage>
</organism>
<dbReference type="Proteomes" id="UP000186922">
    <property type="component" value="Unassembled WGS sequence"/>
</dbReference>
<comment type="similarity">
    <text evidence="1">Belongs to the small GTPase superfamily. Rho family.</text>
</comment>
<comment type="caution">
    <text evidence="4">The sequence shown here is derived from an EMBL/GenBank/DDBJ whole genome shotgun (WGS) entry which is preliminary data.</text>
</comment>
<evidence type="ECO:0000256" key="1">
    <source>
        <dbReference type="ARBA" id="ARBA00010142"/>
    </source>
</evidence>
<dbReference type="InterPro" id="IPR027417">
    <property type="entry name" value="P-loop_NTPase"/>
</dbReference>
<evidence type="ECO:0008006" key="6">
    <source>
        <dbReference type="Google" id="ProtNLM"/>
    </source>
</evidence>
<dbReference type="GO" id="GO:0003924">
    <property type="term" value="F:GTPase activity"/>
    <property type="evidence" value="ECO:0007669"/>
    <property type="project" value="InterPro"/>
</dbReference>